<dbReference type="InterPro" id="IPR008279">
    <property type="entry name" value="PEP-util_enz_mobile_dom"/>
</dbReference>
<keyword evidence="1" id="KW-0812">Transmembrane</keyword>
<keyword evidence="1" id="KW-0472">Membrane</keyword>
<reference evidence="3 4" key="1">
    <citation type="journal article" date="2015" name="Nature">
        <title>rRNA introns, odd ribosomes, and small enigmatic genomes across a large radiation of phyla.</title>
        <authorList>
            <person name="Brown C.T."/>
            <person name="Hug L.A."/>
            <person name="Thomas B.C."/>
            <person name="Sharon I."/>
            <person name="Castelle C.J."/>
            <person name="Singh A."/>
            <person name="Wilkins M.J."/>
            <person name="Williams K.H."/>
            <person name="Banfield J.F."/>
        </authorList>
    </citation>
    <scope>NUCLEOTIDE SEQUENCE [LARGE SCALE GENOMIC DNA]</scope>
</reference>
<dbReference type="SUPFAM" id="SSF52009">
    <property type="entry name" value="Phosphohistidine domain"/>
    <property type="match status" value="1"/>
</dbReference>
<name>A0A0G1FCD9_9BACT</name>
<keyword evidence="3" id="KW-0418">Kinase</keyword>
<dbReference type="Gene3D" id="3.50.30.10">
    <property type="entry name" value="Phosphohistidine domain"/>
    <property type="match status" value="1"/>
</dbReference>
<dbReference type="PANTHER" id="PTHR43615:SF1">
    <property type="entry name" value="PPDK_N DOMAIN-CONTAINING PROTEIN"/>
    <property type="match status" value="1"/>
</dbReference>
<organism evidence="3 4">
    <name type="scientific">Candidatus Nomurabacteria bacterium GW2011_GWB1_43_7</name>
    <dbReference type="NCBI Taxonomy" id="1618747"/>
    <lineage>
        <taxon>Bacteria</taxon>
        <taxon>Candidatus Nomuraibacteriota</taxon>
    </lineage>
</organism>
<feature type="domain" description="PEP-utilising enzyme mobile" evidence="2">
    <location>
        <begin position="498"/>
        <end position="566"/>
    </location>
</feature>
<dbReference type="PANTHER" id="PTHR43615">
    <property type="entry name" value="PHOSPHOENOLPYRUVATE SYNTHASE-RELATED"/>
    <property type="match status" value="1"/>
</dbReference>
<evidence type="ECO:0000256" key="1">
    <source>
        <dbReference type="SAM" id="Phobius"/>
    </source>
</evidence>
<evidence type="ECO:0000313" key="3">
    <source>
        <dbReference type="EMBL" id="KKT19950.1"/>
    </source>
</evidence>
<dbReference type="AlphaFoldDB" id="A0A0G1FCD9"/>
<dbReference type="Proteomes" id="UP000034751">
    <property type="component" value="Unassembled WGS sequence"/>
</dbReference>
<comment type="caution">
    <text evidence="3">The sequence shown here is derived from an EMBL/GenBank/DDBJ whole genome shotgun (WGS) entry which is preliminary data.</text>
</comment>
<dbReference type="STRING" id="1618747.UW02_C0003G0002"/>
<dbReference type="GO" id="GO:0016301">
    <property type="term" value="F:kinase activity"/>
    <property type="evidence" value="ECO:0007669"/>
    <property type="project" value="UniProtKB-KW"/>
</dbReference>
<sequence length="571" mass="66461">MEDKIYDNSNIAESYAGITTPLTFSFARYIYQEVYRHFSRMMGVSNKAIQENEKVFGHMIEFIGYRIYYNLNSWYKMLSFFPAYKISSEFMEKMMGVEKSNTLKTRRNHSFFQKYFFYSSQAILQTIKIALVFLTLGWSMEKFSKYFKRVFSELNTTDLDNLNLSELKSLYETADTKLLARWKIPIANDFAVMVSAGLADKLFKKWLVSDEAYSYMAASVNKPLISLDPGNRMIKIAGLIQYDEKIRELFLGQFTEEKILKLLYEKFPTHKITISVRDYLKDFGTRMPNELKLESETLIENPRDFVAIIKKLVRKEAIHKELPSGQFQDFALINLAFTRKVFLRWLLRWAGNSIRRREEARFYRTLVFGFIRRIFLAIGRKMKQVNTIKNDRDIFYLTIEEVFDIIVNKKLNVDLASLIDQRKDQFKKWQNIEFPRRIETTKSITELEREVLNQQLTSQEPLLNKLSGRVASCPNNMQAFYGVALTLKSFNPSADFLGKILVTRQTDPGWTIVFPLLKGVVVERGGMLSHAAIVARELNIPCIVGVEYATEVIASGMNIKLDLVNGLIQKL</sequence>
<accession>A0A0G1FCD9</accession>
<dbReference type="EMBL" id="LCGS01000003">
    <property type="protein sequence ID" value="KKT19950.1"/>
    <property type="molecule type" value="Genomic_DNA"/>
</dbReference>
<dbReference type="InterPro" id="IPR051549">
    <property type="entry name" value="PEP_Utilizing_Enz"/>
</dbReference>
<dbReference type="InterPro" id="IPR036637">
    <property type="entry name" value="Phosphohistidine_dom_sf"/>
</dbReference>
<keyword evidence="3" id="KW-0808">Transferase</keyword>
<keyword evidence="1" id="KW-1133">Transmembrane helix</keyword>
<dbReference type="Pfam" id="PF00391">
    <property type="entry name" value="PEP-utilizers"/>
    <property type="match status" value="1"/>
</dbReference>
<dbReference type="PATRIC" id="fig|1618747.3.peg.95"/>
<evidence type="ECO:0000313" key="4">
    <source>
        <dbReference type="Proteomes" id="UP000034751"/>
    </source>
</evidence>
<feature type="transmembrane region" description="Helical" evidence="1">
    <location>
        <begin position="115"/>
        <end position="138"/>
    </location>
</feature>
<keyword evidence="3" id="KW-0670">Pyruvate</keyword>
<protein>
    <submittedName>
        <fullName evidence="3">Pyruvate, water dikinase</fullName>
    </submittedName>
</protein>
<proteinExistence type="predicted"/>
<evidence type="ECO:0000259" key="2">
    <source>
        <dbReference type="Pfam" id="PF00391"/>
    </source>
</evidence>
<gene>
    <name evidence="3" type="ORF">UW02_C0003G0002</name>
</gene>